<feature type="chain" id="PRO_5025620342" description="RxLR effector protein" evidence="2">
    <location>
        <begin position="19"/>
        <end position="144"/>
    </location>
</feature>
<dbReference type="AlphaFoldDB" id="A0A6A3P2A8"/>
<evidence type="ECO:0008006" key="5">
    <source>
        <dbReference type="Google" id="ProtNLM"/>
    </source>
</evidence>
<accession>A0A6A3P2A8</accession>
<evidence type="ECO:0000256" key="2">
    <source>
        <dbReference type="SAM" id="SignalP"/>
    </source>
</evidence>
<dbReference type="Proteomes" id="UP000435112">
    <property type="component" value="Unassembled WGS sequence"/>
</dbReference>
<organism evidence="3 4">
    <name type="scientific">Phytophthora rubi</name>
    <dbReference type="NCBI Taxonomy" id="129364"/>
    <lineage>
        <taxon>Eukaryota</taxon>
        <taxon>Sar</taxon>
        <taxon>Stramenopiles</taxon>
        <taxon>Oomycota</taxon>
        <taxon>Peronosporomycetes</taxon>
        <taxon>Peronosporales</taxon>
        <taxon>Peronosporaceae</taxon>
        <taxon>Phytophthora</taxon>
    </lineage>
</organism>
<reference evidence="3 4" key="1">
    <citation type="submission" date="2018-09" db="EMBL/GenBank/DDBJ databases">
        <title>Genomic investigation of the strawberry pathogen Phytophthora fragariae indicates pathogenicity is determined by transcriptional variation in three key races.</title>
        <authorList>
            <person name="Adams T.M."/>
            <person name="Armitage A.D."/>
            <person name="Sobczyk M.K."/>
            <person name="Bates H.J."/>
            <person name="Dunwell J.M."/>
            <person name="Nellist C.F."/>
            <person name="Harrison R.J."/>
        </authorList>
    </citation>
    <scope>NUCLEOTIDE SEQUENCE [LARGE SCALE GENOMIC DNA]</scope>
    <source>
        <strain evidence="3 4">SCRP324</strain>
    </source>
</reference>
<comment type="caution">
    <text evidence="3">The sequence shown here is derived from an EMBL/GenBank/DDBJ whole genome shotgun (WGS) entry which is preliminary data.</text>
</comment>
<protein>
    <recommendedName>
        <fullName evidence="5">RxLR effector protein</fullName>
    </recommendedName>
</protein>
<evidence type="ECO:0000313" key="4">
    <source>
        <dbReference type="Proteomes" id="UP000435112"/>
    </source>
</evidence>
<name>A0A6A3P2A8_9STRA</name>
<gene>
    <name evidence="3" type="ORF">PR002_g835</name>
</gene>
<sequence>MSVLAAPMLLLPLPSASSFASLGCASPPPPHRQYNPRLHCPCGVPCAVVSARLPSWCWRSRSAWTAAGHSRVARQRCAPALTRPVTGLIAVAARRFRLARRDRAVVSRVIELQSIGAATSSSFAASTSASPPPPAPLRLSYGHR</sequence>
<keyword evidence="2" id="KW-0732">Signal</keyword>
<proteinExistence type="predicted"/>
<evidence type="ECO:0000313" key="3">
    <source>
        <dbReference type="EMBL" id="KAE9047786.1"/>
    </source>
</evidence>
<feature type="signal peptide" evidence="2">
    <location>
        <begin position="1"/>
        <end position="18"/>
    </location>
</feature>
<evidence type="ECO:0000256" key="1">
    <source>
        <dbReference type="SAM" id="MobiDB-lite"/>
    </source>
</evidence>
<dbReference type="EMBL" id="QXFU01000021">
    <property type="protein sequence ID" value="KAE9047786.1"/>
    <property type="molecule type" value="Genomic_DNA"/>
</dbReference>
<feature type="region of interest" description="Disordered" evidence="1">
    <location>
        <begin position="123"/>
        <end position="144"/>
    </location>
</feature>